<keyword evidence="8 11" id="KW-0460">Magnesium</keyword>
<comment type="pathway">
    <text evidence="2 11">Amino-acid biosynthesis; L-valine biosynthesis; L-valine from pyruvate: step 1/4.</text>
</comment>
<dbReference type="InterPro" id="IPR012846">
    <property type="entry name" value="Acetolactate_synth_lsu"/>
</dbReference>
<dbReference type="InterPro" id="IPR045229">
    <property type="entry name" value="TPP_enz"/>
</dbReference>
<dbReference type="InterPro" id="IPR012000">
    <property type="entry name" value="Thiamin_PyroP_enz_cen_dom"/>
</dbReference>
<dbReference type="InterPro" id="IPR039368">
    <property type="entry name" value="AHAS_TPP"/>
</dbReference>
<evidence type="ECO:0000256" key="6">
    <source>
        <dbReference type="ARBA" id="ARBA00022679"/>
    </source>
</evidence>
<keyword evidence="6 11" id="KW-0808">Transferase</keyword>
<evidence type="ECO:0000256" key="8">
    <source>
        <dbReference type="ARBA" id="ARBA00022842"/>
    </source>
</evidence>
<dbReference type="InterPro" id="IPR012001">
    <property type="entry name" value="Thiamin_PyroP_enz_TPP-bd_dom"/>
</dbReference>
<keyword evidence="5 11" id="KW-0028">Amino-acid biosynthesis</keyword>
<dbReference type="CDD" id="cd07035">
    <property type="entry name" value="TPP_PYR_POX_like"/>
    <property type="match status" value="1"/>
</dbReference>
<accession>A0ABX9KIL3</accession>
<evidence type="ECO:0000256" key="9">
    <source>
        <dbReference type="ARBA" id="ARBA00023052"/>
    </source>
</evidence>
<dbReference type="InterPro" id="IPR000399">
    <property type="entry name" value="TPP-bd_CS"/>
</dbReference>
<feature type="domain" description="Thiamine pyrophosphate enzyme TPP-binding" evidence="13">
    <location>
        <begin position="393"/>
        <end position="541"/>
    </location>
</feature>
<dbReference type="RefSeq" id="WP_114641740.1">
    <property type="nucleotide sequence ID" value="NZ_JAACIO010000007.1"/>
</dbReference>
<keyword evidence="9 11" id="KW-0786">Thiamine pyrophosphate</keyword>
<evidence type="ECO:0000256" key="1">
    <source>
        <dbReference type="ARBA" id="ARBA00004974"/>
    </source>
</evidence>
<dbReference type="NCBIfam" id="TIGR00118">
    <property type="entry name" value="acolac_lg"/>
    <property type="match status" value="1"/>
</dbReference>
<organism evidence="15 16">
    <name type="scientific">Psychrilyobacter piezotolerans</name>
    <dbReference type="NCBI Taxonomy" id="2293438"/>
    <lineage>
        <taxon>Bacteria</taxon>
        <taxon>Fusobacteriati</taxon>
        <taxon>Fusobacteriota</taxon>
        <taxon>Fusobacteriia</taxon>
        <taxon>Fusobacteriales</taxon>
        <taxon>Fusobacteriaceae</taxon>
        <taxon>Psychrilyobacter</taxon>
    </lineage>
</organism>
<feature type="domain" description="Thiamine pyrophosphate enzyme N-terminal TPP-binding" evidence="14">
    <location>
        <begin position="5"/>
        <end position="120"/>
    </location>
</feature>
<dbReference type="Pfam" id="PF02776">
    <property type="entry name" value="TPP_enzyme_N"/>
    <property type="match status" value="1"/>
</dbReference>
<gene>
    <name evidence="15" type="primary">ilvB</name>
    <name evidence="15" type="ORF">DYH56_04880</name>
</gene>
<dbReference type="EC" id="2.2.1.6" evidence="4 11"/>
<reference evidence="15 16" key="1">
    <citation type="submission" date="2018-08" db="EMBL/GenBank/DDBJ databases">
        <title>Draft genome sequence of Psychrilyobacter sp. strain SD5 isolated from Black Sea water.</title>
        <authorList>
            <person name="Yadav S."/>
            <person name="Villanueva L."/>
            <person name="Damste J.S.S."/>
        </authorList>
    </citation>
    <scope>NUCLEOTIDE SEQUENCE [LARGE SCALE GENOMIC DNA]</scope>
    <source>
        <strain evidence="15 16">SD5</strain>
    </source>
</reference>
<dbReference type="Gene3D" id="3.40.50.970">
    <property type="match status" value="2"/>
</dbReference>
<dbReference type="Pfam" id="PF00205">
    <property type="entry name" value="TPP_enzyme_M"/>
    <property type="match status" value="1"/>
</dbReference>
<dbReference type="PROSITE" id="PS00187">
    <property type="entry name" value="TPP_ENZYMES"/>
    <property type="match status" value="1"/>
</dbReference>
<dbReference type="Gene3D" id="3.40.50.1220">
    <property type="entry name" value="TPP-binding domain"/>
    <property type="match status" value="1"/>
</dbReference>
<dbReference type="PANTHER" id="PTHR18968:SF13">
    <property type="entry name" value="ACETOLACTATE SYNTHASE CATALYTIC SUBUNIT, MITOCHONDRIAL"/>
    <property type="match status" value="1"/>
</dbReference>
<dbReference type="SUPFAM" id="SSF52467">
    <property type="entry name" value="DHS-like NAD/FAD-binding domain"/>
    <property type="match status" value="1"/>
</dbReference>
<evidence type="ECO:0000256" key="3">
    <source>
        <dbReference type="ARBA" id="ARBA00007812"/>
    </source>
</evidence>
<evidence type="ECO:0000256" key="10">
    <source>
        <dbReference type="ARBA" id="ARBA00023304"/>
    </source>
</evidence>
<keyword evidence="10 11" id="KW-0100">Branched-chain amino acid biosynthesis</keyword>
<evidence type="ECO:0000256" key="5">
    <source>
        <dbReference type="ARBA" id="ARBA00022605"/>
    </source>
</evidence>
<evidence type="ECO:0000259" key="12">
    <source>
        <dbReference type="Pfam" id="PF00205"/>
    </source>
</evidence>
<keyword evidence="7 11" id="KW-0479">Metal-binding</keyword>
<evidence type="ECO:0000259" key="13">
    <source>
        <dbReference type="Pfam" id="PF02775"/>
    </source>
</evidence>
<comment type="catalytic activity">
    <reaction evidence="11">
        <text>2 pyruvate + H(+) = (2S)-2-acetolactate + CO2</text>
        <dbReference type="Rhea" id="RHEA:25249"/>
        <dbReference type="ChEBI" id="CHEBI:15361"/>
        <dbReference type="ChEBI" id="CHEBI:15378"/>
        <dbReference type="ChEBI" id="CHEBI:16526"/>
        <dbReference type="ChEBI" id="CHEBI:58476"/>
        <dbReference type="EC" id="2.2.1.6"/>
    </reaction>
</comment>
<dbReference type="Proteomes" id="UP000263486">
    <property type="component" value="Unassembled WGS sequence"/>
</dbReference>
<keyword evidence="16" id="KW-1185">Reference proteome</keyword>
<evidence type="ECO:0000313" key="15">
    <source>
        <dbReference type="EMBL" id="REI42056.1"/>
    </source>
</evidence>
<evidence type="ECO:0000313" key="16">
    <source>
        <dbReference type="Proteomes" id="UP000263486"/>
    </source>
</evidence>
<sequence length="569" mass="63750">MKNINGARIILEILYRHDLNTVFGYPGGAVIPLYDALYDYKDKIKHIFTRHEQGATHAADGYARVSRKTGVSIATSGPGATNTVTGIMTAYMDSTPLLVITGQVPSTNLGSDAFQESDITGISLPITKHSYLVRTIEDLPRILKEAIYLTNIGRPGPVLVDIPKNIQLEEISYEKFEQLYRAENNPTSTYHHLYESPETKSIELMTDMIRESKRPIILSGNGIVKSKAQETLKKVIKKFDIPMTSTLLGLGTLPHHDIHNLHMLGMHGTPYANYAVDEADLVIALGMRFDDRVTGDVQRFCKNAKIIHIDIDEAEINKIKEADLHIVGDLNCILKKLLESPYEKQHPQWIDRILELKNKFPLSREFSAGKISPQDLISKISQVTKGNAIVCTDVGQHQMWTAQYYEFNRPDSIVTSGGAGTMGFGLPAAIGAKLANPDREVVAIVGDGGFQMNSQELMTISQYNLDIKIIIVNNSFLGMVRQWQEMFHDKRYSFVDLEMNPDFVTLGKAYSIDSYRAENTPLLDDLLKKAFEVNKPVLIDCVVTREENIFPMIPPGKSVHEMILSKEDR</sequence>
<dbReference type="EMBL" id="QUAJ01000006">
    <property type="protein sequence ID" value="REI42056.1"/>
    <property type="molecule type" value="Genomic_DNA"/>
</dbReference>
<evidence type="ECO:0000256" key="7">
    <source>
        <dbReference type="ARBA" id="ARBA00022723"/>
    </source>
</evidence>
<dbReference type="SUPFAM" id="SSF52518">
    <property type="entry name" value="Thiamin diphosphate-binding fold (THDP-binding)"/>
    <property type="match status" value="2"/>
</dbReference>
<comment type="pathway">
    <text evidence="1 11">Amino-acid biosynthesis; L-isoleucine biosynthesis; L-isoleucine from 2-oxobutanoate: step 1/4.</text>
</comment>
<protein>
    <recommendedName>
        <fullName evidence="4 11">Acetolactate synthase</fullName>
        <ecNumber evidence="4 11">2.2.1.6</ecNumber>
    </recommendedName>
</protein>
<feature type="domain" description="Thiamine pyrophosphate enzyme central" evidence="12">
    <location>
        <begin position="204"/>
        <end position="337"/>
    </location>
</feature>
<evidence type="ECO:0000256" key="4">
    <source>
        <dbReference type="ARBA" id="ARBA00013145"/>
    </source>
</evidence>
<evidence type="ECO:0000256" key="11">
    <source>
        <dbReference type="RuleBase" id="RU003591"/>
    </source>
</evidence>
<dbReference type="InterPro" id="IPR011766">
    <property type="entry name" value="TPP_enzyme_TPP-bd"/>
</dbReference>
<dbReference type="CDD" id="cd02015">
    <property type="entry name" value="TPP_AHAS"/>
    <property type="match status" value="1"/>
</dbReference>
<comment type="similarity">
    <text evidence="3 11">Belongs to the TPP enzyme family.</text>
</comment>
<comment type="cofactor">
    <cofactor evidence="11">
        <name>Mg(2+)</name>
        <dbReference type="ChEBI" id="CHEBI:18420"/>
    </cofactor>
    <text evidence="11">Binds 1 Mg(2+) ion per subunit.</text>
</comment>
<evidence type="ECO:0000256" key="2">
    <source>
        <dbReference type="ARBA" id="ARBA00005025"/>
    </source>
</evidence>
<name>A0ABX9KIL3_9FUSO</name>
<evidence type="ECO:0000259" key="14">
    <source>
        <dbReference type="Pfam" id="PF02776"/>
    </source>
</evidence>
<dbReference type="InterPro" id="IPR029061">
    <property type="entry name" value="THDP-binding"/>
</dbReference>
<dbReference type="Pfam" id="PF02775">
    <property type="entry name" value="TPP_enzyme_C"/>
    <property type="match status" value="1"/>
</dbReference>
<dbReference type="PANTHER" id="PTHR18968">
    <property type="entry name" value="THIAMINE PYROPHOSPHATE ENZYMES"/>
    <property type="match status" value="1"/>
</dbReference>
<dbReference type="InterPro" id="IPR029035">
    <property type="entry name" value="DHS-like_NAD/FAD-binding_dom"/>
</dbReference>
<dbReference type="GO" id="GO:0003984">
    <property type="term" value="F:acetolactate synthase activity"/>
    <property type="evidence" value="ECO:0007669"/>
    <property type="project" value="UniProtKB-EC"/>
</dbReference>
<comment type="caution">
    <text evidence="15">The sequence shown here is derived from an EMBL/GenBank/DDBJ whole genome shotgun (WGS) entry which is preliminary data.</text>
</comment>
<proteinExistence type="inferred from homology"/>
<comment type="cofactor">
    <cofactor evidence="11">
        <name>thiamine diphosphate</name>
        <dbReference type="ChEBI" id="CHEBI:58937"/>
    </cofactor>
    <text evidence="11">Binds 1 thiamine pyrophosphate per subunit.</text>
</comment>